<dbReference type="AlphaFoldDB" id="A0A9P5P6I2"/>
<evidence type="ECO:0000256" key="1">
    <source>
        <dbReference type="SAM" id="MobiDB-lite"/>
    </source>
</evidence>
<dbReference type="EMBL" id="JADNRY010000571">
    <property type="protein sequence ID" value="KAF9039554.1"/>
    <property type="molecule type" value="Genomic_DNA"/>
</dbReference>
<comment type="caution">
    <text evidence="2">The sequence shown here is derived from an EMBL/GenBank/DDBJ whole genome shotgun (WGS) entry which is preliminary data.</text>
</comment>
<protein>
    <submittedName>
        <fullName evidence="2">Uncharacterized protein</fullName>
    </submittedName>
</protein>
<dbReference type="Proteomes" id="UP000772434">
    <property type="component" value="Unassembled WGS sequence"/>
</dbReference>
<sequence>MCAKSSQSSKRDCSPSPDALKKTVKKEKGESVAGPTGLARSTVAEKWYNEELDAGHFDSEKMAAFKEVCLAVDARAEFPTAQLCAIRCSNCSKETTCTAQKGASKLHRFTEHYKKCINGQIHLSKTHVATAKTSILTSGAFKGFQKLSTKVSHLLKLSMSCPVPQPLPCPGITDADRPKVSTYLH</sequence>
<gene>
    <name evidence="2" type="ORF">BDP27DRAFT_1435281</name>
</gene>
<organism evidence="2 3">
    <name type="scientific">Rhodocollybia butyracea</name>
    <dbReference type="NCBI Taxonomy" id="206335"/>
    <lineage>
        <taxon>Eukaryota</taxon>
        <taxon>Fungi</taxon>
        <taxon>Dikarya</taxon>
        <taxon>Basidiomycota</taxon>
        <taxon>Agaricomycotina</taxon>
        <taxon>Agaricomycetes</taxon>
        <taxon>Agaricomycetidae</taxon>
        <taxon>Agaricales</taxon>
        <taxon>Marasmiineae</taxon>
        <taxon>Omphalotaceae</taxon>
        <taxon>Rhodocollybia</taxon>
    </lineage>
</organism>
<feature type="region of interest" description="Disordered" evidence="1">
    <location>
        <begin position="1"/>
        <end position="37"/>
    </location>
</feature>
<evidence type="ECO:0000313" key="2">
    <source>
        <dbReference type="EMBL" id="KAF9039554.1"/>
    </source>
</evidence>
<keyword evidence="3" id="KW-1185">Reference proteome</keyword>
<accession>A0A9P5P6I2</accession>
<proteinExistence type="predicted"/>
<reference evidence="2" key="1">
    <citation type="submission" date="2020-11" db="EMBL/GenBank/DDBJ databases">
        <authorList>
            <consortium name="DOE Joint Genome Institute"/>
            <person name="Ahrendt S."/>
            <person name="Riley R."/>
            <person name="Andreopoulos W."/>
            <person name="Labutti K."/>
            <person name="Pangilinan J."/>
            <person name="Ruiz-Duenas F.J."/>
            <person name="Barrasa J.M."/>
            <person name="Sanchez-Garcia M."/>
            <person name="Camarero S."/>
            <person name="Miyauchi S."/>
            <person name="Serrano A."/>
            <person name="Linde D."/>
            <person name="Babiker R."/>
            <person name="Drula E."/>
            <person name="Ayuso-Fernandez I."/>
            <person name="Pacheco R."/>
            <person name="Padilla G."/>
            <person name="Ferreira P."/>
            <person name="Barriuso J."/>
            <person name="Kellner H."/>
            <person name="Castanera R."/>
            <person name="Alfaro M."/>
            <person name="Ramirez L."/>
            <person name="Pisabarro A.G."/>
            <person name="Kuo A."/>
            <person name="Tritt A."/>
            <person name="Lipzen A."/>
            <person name="He G."/>
            <person name="Yan M."/>
            <person name="Ng V."/>
            <person name="Cullen D."/>
            <person name="Martin F."/>
            <person name="Rosso M.-N."/>
            <person name="Henrissat B."/>
            <person name="Hibbett D."/>
            <person name="Martinez A.T."/>
            <person name="Grigoriev I.V."/>
        </authorList>
    </citation>
    <scope>NUCLEOTIDE SEQUENCE</scope>
    <source>
        <strain evidence="2">AH 40177</strain>
    </source>
</reference>
<evidence type="ECO:0000313" key="3">
    <source>
        <dbReference type="Proteomes" id="UP000772434"/>
    </source>
</evidence>
<name>A0A9P5P6I2_9AGAR</name>